<organism evidence="1 2">
    <name type="scientific">Catharanthus roseus</name>
    <name type="common">Madagascar periwinkle</name>
    <name type="synonym">Vinca rosea</name>
    <dbReference type="NCBI Taxonomy" id="4058"/>
    <lineage>
        <taxon>Eukaryota</taxon>
        <taxon>Viridiplantae</taxon>
        <taxon>Streptophyta</taxon>
        <taxon>Embryophyta</taxon>
        <taxon>Tracheophyta</taxon>
        <taxon>Spermatophyta</taxon>
        <taxon>Magnoliopsida</taxon>
        <taxon>eudicotyledons</taxon>
        <taxon>Gunneridae</taxon>
        <taxon>Pentapetalae</taxon>
        <taxon>asterids</taxon>
        <taxon>lamiids</taxon>
        <taxon>Gentianales</taxon>
        <taxon>Apocynaceae</taxon>
        <taxon>Rauvolfioideae</taxon>
        <taxon>Vinceae</taxon>
        <taxon>Catharanthinae</taxon>
        <taxon>Catharanthus</taxon>
    </lineage>
</organism>
<gene>
    <name evidence="1" type="ORF">M9H77_13025</name>
</gene>
<sequence length="637" mass="69731">MILRENTMASHHGNTSSEPAKNEQIITEFFAKSLHIILESRCPYVSSRNYSGEQGLSSPSSSSSSSASVRPRDKWFNLALKDCPAALENIDFWRQSNLEPMVVDVVFVQRSSNWDPLNSSPKRGLIRNLSLKEKYSWSSDHDDFGNETKAEKIIERWVLQYESRKNPNAAASVSVGKRSICTSSHTLYKRSILLLRSLYVTVRLLPAYKLFRDLISSAQIRTYNLGHRVSSFVEPFTHKEEAEMQHFVFAPVDTSCGRLCLSVLYRSSVSDISSEPSTPMTPQFIPDYVGSPLADPLKRFPSGPLPQGSPSSSPFGRRHSWSYDLYRASPPSGIPSPSPTHSDSHASFAKPRSHRLPPTSLPPQIIMKNAGYDEFLPSPNFSPSPSPSPPTYAPNSNISKVLLRTESAPVSIPATKFSGIPLLFNNQMLPPSPPLRPTKSNVAKAEGRPNLFPTNSTADKLLLFGKDEAVKLSGLKISSNSSPQKSFSRSSSRLSFQDDYDDSVFSGPFVVDDDDVTDPGSRPGSFDQPGHPCGPNEPPGDFSVRRSQDAAVGALVRMLKKAAPLQQDLGNSTSLKTCSLDPNQNMGQQGTQPSASVASSGLVSPKTTADALEELRGYRVMKNLLLKQGGKSPTKPS</sequence>
<protein>
    <submittedName>
        <fullName evidence="1">Uncharacterized protein</fullName>
    </submittedName>
</protein>
<keyword evidence="2" id="KW-1185">Reference proteome</keyword>
<reference evidence="2" key="1">
    <citation type="journal article" date="2023" name="Nat. Plants">
        <title>Single-cell RNA sequencing provides a high-resolution roadmap for understanding the multicellular compartmentation of specialized metabolism.</title>
        <authorList>
            <person name="Sun S."/>
            <person name="Shen X."/>
            <person name="Li Y."/>
            <person name="Li Y."/>
            <person name="Wang S."/>
            <person name="Li R."/>
            <person name="Zhang H."/>
            <person name="Shen G."/>
            <person name="Guo B."/>
            <person name="Wei J."/>
            <person name="Xu J."/>
            <person name="St-Pierre B."/>
            <person name="Chen S."/>
            <person name="Sun C."/>
        </authorList>
    </citation>
    <scope>NUCLEOTIDE SEQUENCE [LARGE SCALE GENOMIC DNA]</scope>
</reference>
<accession>A0ACC0BJ25</accession>
<dbReference type="Proteomes" id="UP001060085">
    <property type="component" value="Linkage Group LG03"/>
</dbReference>
<evidence type="ECO:0000313" key="2">
    <source>
        <dbReference type="Proteomes" id="UP001060085"/>
    </source>
</evidence>
<name>A0ACC0BJ25_CATRO</name>
<evidence type="ECO:0000313" key="1">
    <source>
        <dbReference type="EMBL" id="KAI5672661.1"/>
    </source>
</evidence>
<comment type="caution">
    <text evidence="1">The sequence shown here is derived from an EMBL/GenBank/DDBJ whole genome shotgun (WGS) entry which is preliminary data.</text>
</comment>
<proteinExistence type="predicted"/>
<dbReference type="EMBL" id="CM044703">
    <property type="protein sequence ID" value="KAI5672661.1"/>
    <property type="molecule type" value="Genomic_DNA"/>
</dbReference>